<keyword evidence="3" id="KW-1185">Reference proteome</keyword>
<keyword evidence="1" id="KW-1133">Transmembrane helix</keyword>
<evidence type="ECO:0000256" key="1">
    <source>
        <dbReference type="SAM" id="Phobius"/>
    </source>
</evidence>
<keyword evidence="1" id="KW-0812">Transmembrane</keyword>
<dbReference type="OrthoDB" id="2958007at2759"/>
<name>A0A4Q2DV68_9AGAR</name>
<reference evidence="2 3" key="1">
    <citation type="submission" date="2019-01" db="EMBL/GenBank/DDBJ databases">
        <title>Draft genome sequence of Psathyrella aberdarensis IHI B618.</title>
        <authorList>
            <person name="Buettner E."/>
            <person name="Kellner H."/>
        </authorList>
    </citation>
    <scope>NUCLEOTIDE SEQUENCE [LARGE SCALE GENOMIC DNA]</scope>
    <source>
        <strain evidence="2 3">IHI B618</strain>
    </source>
</reference>
<keyword evidence="1" id="KW-0472">Membrane</keyword>
<comment type="caution">
    <text evidence="2">The sequence shown here is derived from an EMBL/GenBank/DDBJ whole genome shotgun (WGS) entry which is preliminary data.</text>
</comment>
<organism evidence="2 3">
    <name type="scientific">Candolleomyces aberdarensis</name>
    <dbReference type="NCBI Taxonomy" id="2316362"/>
    <lineage>
        <taxon>Eukaryota</taxon>
        <taxon>Fungi</taxon>
        <taxon>Dikarya</taxon>
        <taxon>Basidiomycota</taxon>
        <taxon>Agaricomycotina</taxon>
        <taxon>Agaricomycetes</taxon>
        <taxon>Agaricomycetidae</taxon>
        <taxon>Agaricales</taxon>
        <taxon>Agaricineae</taxon>
        <taxon>Psathyrellaceae</taxon>
        <taxon>Candolleomyces</taxon>
    </lineage>
</organism>
<evidence type="ECO:0000313" key="2">
    <source>
        <dbReference type="EMBL" id="RXW23631.1"/>
    </source>
</evidence>
<dbReference type="Proteomes" id="UP000290288">
    <property type="component" value="Unassembled WGS sequence"/>
</dbReference>
<feature type="transmembrane region" description="Helical" evidence="1">
    <location>
        <begin position="12"/>
        <end position="33"/>
    </location>
</feature>
<dbReference type="EMBL" id="SDEE01000037">
    <property type="protein sequence ID" value="RXW23631.1"/>
    <property type="molecule type" value="Genomic_DNA"/>
</dbReference>
<evidence type="ECO:0000313" key="3">
    <source>
        <dbReference type="Proteomes" id="UP000290288"/>
    </source>
</evidence>
<feature type="transmembrane region" description="Helical" evidence="1">
    <location>
        <begin position="53"/>
        <end position="73"/>
    </location>
</feature>
<sequence>MPAHVKGRLLGAMFSLTLCSVAIVMFIMVYITFREYYQNFSCSLLTVFYRDGLFYFFSLSALAAVNIIVNFTAPEGGYQFLAVQ</sequence>
<dbReference type="AlphaFoldDB" id="A0A4Q2DV68"/>
<proteinExistence type="predicted"/>
<accession>A0A4Q2DV68</accession>
<protein>
    <submittedName>
        <fullName evidence="2">Uncharacterized protein</fullName>
    </submittedName>
</protein>
<gene>
    <name evidence="2" type="ORF">EST38_g2233</name>
</gene>